<feature type="transmembrane region" description="Helical" evidence="7">
    <location>
        <begin position="295"/>
        <end position="314"/>
    </location>
</feature>
<dbReference type="GeneID" id="92184215"/>
<feature type="transmembrane region" description="Helical" evidence="7">
    <location>
        <begin position="121"/>
        <end position="143"/>
    </location>
</feature>
<feature type="transmembrane region" description="Helical" evidence="7">
    <location>
        <begin position="373"/>
        <end position="396"/>
    </location>
</feature>
<evidence type="ECO:0000313" key="9">
    <source>
        <dbReference type="EMBL" id="KAK8844163.1"/>
    </source>
</evidence>
<dbReference type="GO" id="GO:1902600">
    <property type="term" value="P:proton transmembrane transport"/>
    <property type="evidence" value="ECO:0007669"/>
    <property type="project" value="InterPro"/>
</dbReference>
<comment type="subcellular location">
    <subcellularLocation>
        <location evidence="1">Membrane</location>
        <topology evidence="1">Multi-pass membrane protein</topology>
    </subcellularLocation>
</comment>
<feature type="transmembrane region" description="Helical" evidence="7">
    <location>
        <begin position="347"/>
        <end position="367"/>
    </location>
</feature>
<accession>A0AAW0YU16</accession>
<dbReference type="InterPro" id="IPR038770">
    <property type="entry name" value="Na+/solute_symporter_sf"/>
</dbReference>
<evidence type="ECO:0000256" key="5">
    <source>
        <dbReference type="ARBA" id="ARBA00023065"/>
    </source>
</evidence>
<keyword evidence="2" id="KW-0813">Transport</keyword>
<feature type="transmembrane region" description="Helical" evidence="7">
    <location>
        <begin position="408"/>
        <end position="432"/>
    </location>
</feature>
<dbReference type="Pfam" id="PF00999">
    <property type="entry name" value="Na_H_Exchanger"/>
    <property type="match status" value="1"/>
</dbReference>
<dbReference type="PANTHER" id="PTHR32468">
    <property type="entry name" value="CATION/H + ANTIPORTER"/>
    <property type="match status" value="1"/>
</dbReference>
<keyword evidence="5" id="KW-0406">Ion transport</keyword>
<organism evidence="9 10">
    <name type="scientific">Kwoniella newhampshirensis</name>
    <dbReference type="NCBI Taxonomy" id="1651941"/>
    <lineage>
        <taxon>Eukaryota</taxon>
        <taxon>Fungi</taxon>
        <taxon>Dikarya</taxon>
        <taxon>Basidiomycota</taxon>
        <taxon>Agaricomycotina</taxon>
        <taxon>Tremellomycetes</taxon>
        <taxon>Tremellales</taxon>
        <taxon>Cryptococcaceae</taxon>
        <taxon>Kwoniella</taxon>
    </lineage>
</organism>
<dbReference type="Proteomes" id="UP001388673">
    <property type="component" value="Unassembled WGS sequence"/>
</dbReference>
<dbReference type="InterPro" id="IPR050794">
    <property type="entry name" value="CPA2_transporter"/>
</dbReference>
<keyword evidence="6 7" id="KW-0472">Membrane</keyword>
<dbReference type="KEGG" id="kne:92184215"/>
<comment type="caution">
    <text evidence="9">The sequence shown here is derived from an EMBL/GenBank/DDBJ whole genome shotgun (WGS) entry which is preliminary data.</text>
</comment>
<gene>
    <name evidence="9" type="ORF">IAR55_006957</name>
</gene>
<evidence type="ECO:0000256" key="6">
    <source>
        <dbReference type="ARBA" id="ARBA00023136"/>
    </source>
</evidence>
<feature type="transmembrane region" description="Helical" evidence="7">
    <location>
        <begin position="54"/>
        <end position="78"/>
    </location>
</feature>
<dbReference type="AlphaFoldDB" id="A0AAW0YU16"/>
<proteinExistence type="predicted"/>
<dbReference type="Gene3D" id="1.20.1530.20">
    <property type="match status" value="1"/>
</dbReference>
<evidence type="ECO:0000313" key="10">
    <source>
        <dbReference type="Proteomes" id="UP001388673"/>
    </source>
</evidence>
<dbReference type="InterPro" id="IPR006153">
    <property type="entry name" value="Cation/H_exchanger_TM"/>
</dbReference>
<evidence type="ECO:0000256" key="1">
    <source>
        <dbReference type="ARBA" id="ARBA00004141"/>
    </source>
</evidence>
<protein>
    <recommendedName>
        <fullName evidence="8">Cation/H+ exchanger transmembrane domain-containing protein</fullName>
    </recommendedName>
</protein>
<reference evidence="9 10" key="1">
    <citation type="journal article" date="2024" name="bioRxiv">
        <title>Comparative genomics of Cryptococcus and Kwoniella reveals pathogenesis evolution and contrasting karyotype dynamics via intercentromeric recombination or chromosome fusion.</title>
        <authorList>
            <person name="Coelho M.A."/>
            <person name="David-Palma M."/>
            <person name="Shea T."/>
            <person name="Bowers K."/>
            <person name="McGinley-Smith S."/>
            <person name="Mohammad A.W."/>
            <person name="Gnirke A."/>
            <person name="Yurkov A.M."/>
            <person name="Nowrousian M."/>
            <person name="Sun S."/>
            <person name="Cuomo C.A."/>
            <person name="Heitman J."/>
        </authorList>
    </citation>
    <scope>NUCLEOTIDE SEQUENCE [LARGE SCALE GENOMIC DNA]</scope>
    <source>
        <strain evidence="9 10">CBS 13917</strain>
    </source>
</reference>
<feature type="transmembrane region" description="Helical" evidence="7">
    <location>
        <begin position="189"/>
        <end position="212"/>
    </location>
</feature>
<feature type="transmembrane region" description="Helical" evidence="7">
    <location>
        <begin position="155"/>
        <end position="177"/>
    </location>
</feature>
<feature type="transmembrane region" description="Helical" evidence="7">
    <location>
        <begin position="438"/>
        <end position="460"/>
    </location>
</feature>
<keyword evidence="10" id="KW-1185">Reference proteome</keyword>
<evidence type="ECO:0000256" key="3">
    <source>
        <dbReference type="ARBA" id="ARBA00022692"/>
    </source>
</evidence>
<dbReference type="PANTHER" id="PTHR32468:SF0">
    <property type="entry name" value="K(+)_H(+) ANTIPORTER 1"/>
    <property type="match status" value="1"/>
</dbReference>
<dbReference type="RefSeq" id="XP_066799727.1">
    <property type="nucleotide sequence ID" value="XM_066950035.1"/>
</dbReference>
<feature type="domain" description="Cation/H+ exchanger transmembrane" evidence="8">
    <location>
        <begin position="71"/>
        <end position="456"/>
    </location>
</feature>
<feature type="transmembrane region" description="Helical" evidence="7">
    <location>
        <begin position="224"/>
        <end position="248"/>
    </location>
</feature>
<dbReference type="GO" id="GO:0015297">
    <property type="term" value="F:antiporter activity"/>
    <property type="evidence" value="ECO:0007669"/>
    <property type="project" value="InterPro"/>
</dbReference>
<feature type="transmembrane region" description="Helical" evidence="7">
    <location>
        <begin position="254"/>
        <end position="274"/>
    </location>
</feature>
<keyword evidence="4 7" id="KW-1133">Transmembrane helix</keyword>
<dbReference type="GO" id="GO:0016020">
    <property type="term" value="C:membrane"/>
    <property type="evidence" value="ECO:0007669"/>
    <property type="project" value="UniProtKB-SubCell"/>
</dbReference>
<evidence type="ECO:0000256" key="2">
    <source>
        <dbReference type="ARBA" id="ARBA00022448"/>
    </source>
</evidence>
<keyword evidence="3 7" id="KW-0812">Transmembrane</keyword>
<dbReference type="EMBL" id="JBCAWK010000014">
    <property type="protein sequence ID" value="KAK8844163.1"/>
    <property type="molecule type" value="Genomic_DNA"/>
</dbReference>
<evidence type="ECO:0000256" key="4">
    <source>
        <dbReference type="ARBA" id="ARBA00022989"/>
    </source>
</evidence>
<evidence type="ECO:0000256" key="7">
    <source>
        <dbReference type="SAM" id="Phobius"/>
    </source>
</evidence>
<sequence>MSSIFSTFAGESSYIPSIIGRSVSSSVLSGDNPTHVDPSNPITLFIIQVGQLAVLLHCLALTLYITQLVIIIAFTQGLGWGFSFIKQPKVIAEVVGGIILGPTVMGRIPRFTQHIFPQPSLTYLNLVSNIGLILFLFLVGLEVDVGVMRKNGRAAAAVSAAGMILPFGLGAAVAVPVYHNFVETDKVSFGHFLLFVGVAMAITAFPVLCRILTSTKLLDTRVGVMVLAAGVGNDVVGWVLLALTLALVNARSGATAVYVLLCAVGWSIVLLWPIKKAFLWLARRSGSIDHGPTPGMMVLTLVIVFTSAFVTGIIGVHPIFGGFIAGLIIPHEGGFAIALVEKIDDLVTMLFLPIYFVLSGLQTNLGLLDTGMIWGYTILLIVVAFLGKFIGCAGAAMAMRYPLRESAAIGMLMSCKGLVELIVLNVGLSAGIIDQRLFSMFVVEAIILTFITTPCTIAIYPEKYRDRISESRQKTRGNDAEKNAAGAEFLIGGSGGREQTSRFLVILQKLEHLSAVMFLTQMLEPPAPTTSKPWSAEKAVGHEVKGHLESDISDASAESTPQHTLARLPSVAEDRNSSSLAAPQIDALKLIELTGRTFSVMQSAEKDQILLTDDSLQLFKQFGRLRGLEITPHISIVGQDSFPQAVADYATDLGTELVILPWTVPVQGSSNELIEPSLEKEGLTTSTSGSLSQFDTIFGSETAGSPMYTHFVRRVFSESPSDIALFVDRGFGSSATFAPGAGQHIFLPFFGGPDDRLALRFVVQLCRHSHVTATIVRVEKAETDVRGEDESEASASGKLSESVQIHQAALQSNMLTIGGNNSQYPETQARLTSDTADNVAWTFYTASSTTPPRPASIDSALSRVSLRSTQSASPLQYAFKCASSAITSTSASAKSWRPMLIVTGRGRRGAPINHNAELSRMLADKALNPSIGAELRKTVGDAATAMILGGGAPGTASFLVMEAGKK</sequence>
<name>A0AAW0YU16_9TREE</name>
<evidence type="ECO:0000259" key="8">
    <source>
        <dbReference type="Pfam" id="PF00999"/>
    </source>
</evidence>